<organism evidence="3 4">
    <name type="scientific">Acidiphilium iwatense</name>
    <dbReference type="NCBI Taxonomy" id="768198"/>
    <lineage>
        <taxon>Bacteria</taxon>
        <taxon>Pseudomonadati</taxon>
        <taxon>Pseudomonadota</taxon>
        <taxon>Alphaproteobacteria</taxon>
        <taxon>Acetobacterales</taxon>
        <taxon>Acidocellaceae</taxon>
        <taxon>Acidiphilium</taxon>
    </lineage>
</organism>
<name>A0ABS9DUZ8_9PROT</name>
<dbReference type="RefSeq" id="WP_235703773.1">
    <property type="nucleotide sequence ID" value="NZ_JAKGBZ010000011.1"/>
</dbReference>
<evidence type="ECO:0000313" key="4">
    <source>
        <dbReference type="Proteomes" id="UP001521209"/>
    </source>
</evidence>
<dbReference type="SMART" id="SM00028">
    <property type="entry name" value="TPR"/>
    <property type="match status" value="2"/>
</dbReference>
<dbReference type="InterPro" id="IPR019734">
    <property type="entry name" value="TPR_rpt"/>
</dbReference>
<feature type="repeat" description="TPR" evidence="1">
    <location>
        <begin position="137"/>
        <end position="170"/>
    </location>
</feature>
<dbReference type="PANTHER" id="PTHR44216">
    <property type="entry name" value="PROTEIN O-MANNOSYL-TRANSFERASE TMTC2"/>
    <property type="match status" value="1"/>
</dbReference>
<sequence>MTSLAAISSKHLAIVMFAALSLAACSAQPQPTPHLGSKTLNVARTALAGGNPQMALTITGAVLKSDPGNSEALIDRGDAYYLMNDCAQAEAAYQHALRTAPHAAGAELGLGRCTLARDPRAAAADFSRAIDDDPSNAATVNDLGVADAEASRFAAANAEFKKALALDPVLGAASVNLGMSLALGGNPGKAETILGPLARGPRATAKIRADYATALALADHSASARRILLTDMPEDEAQSMVAQLAKLGARIALPPPS</sequence>
<dbReference type="Proteomes" id="UP001521209">
    <property type="component" value="Unassembled WGS sequence"/>
</dbReference>
<dbReference type="Gene3D" id="1.25.40.10">
    <property type="entry name" value="Tetratricopeptide repeat domain"/>
    <property type="match status" value="2"/>
</dbReference>
<dbReference type="InterPro" id="IPR011990">
    <property type="entry name" value="TPR-like_helical_dom_sf"/>
</dbReference>
<dbReference type="PROSITE" id="PS50005">
    <property type="entry name" value="TPR"/>
    <property type="match status" value="2"/>
</dbReference>
<keyword evidence="1" id="KW-0802">TPR repeat</keyword>
<evidence type="ECO:0000256" key="1">
    <source>
        <dbReference type="PROSITE-ProRule" id="PRU00339"/>
    </source>
</evidence>
<feature type="signal peptide" evidence="2">
    <location>
        <begin position="1"/>
        <end position="27"/>
    </location>
</feature>
<evidence type="ECO:0000313" key="3">
    <source>
        <dbReference type="EMBL" id="MCF3946537.1"/>
    </source>
</evidence>
<comment type="caution">
    <text evidence="3">The sequence shown here is derived from an EMBL/GenBank/DDBJ whole genome shotgun (WGS) entry which is preliminary data.</text>
</comment>
<keyword evidence="4" id="KW-1185">Reference proteome</keyword>
<protein>
    <submittedName>
        <fullName evidence="3">Tetratricopeptide repeat protein</fullName>
    </submittedName>
</protein>
<reference evidence="3 4" key="1">
    <citation type="submission" date="2022-01" db="EMBL/GenBank/DDBJ databases">
        <authorList>
            <person name="Won M."/>
            <person name="Kim S.-J."/>
            <person name="Kwon S.-W."/>
        </authorList>
    </citation>
    <scope>NUCLEOTIDE SEQUENCE [LARGE SCALE GENOMIC DNA]</scope>
    <source>
        <strain evidence="3 4">KCTC 23505</strain>
    </source>
</reference>
<proteinExistence type="predicted"/>
<accession>A0ABS9DUZ8</accession>
<feature type="repeat" description="TPR" evidence="1">
    <location>
        <begin position="70"/>
        <end position="103"/>
    </location>
</feature>
<dbReference type="PANTHER" id="PTHR44216:SF3">
    <property type="entry name" value="PROTEIN O-MANNOSYL-TRANSFERASE TMTC2"/>
    <property type="match status" value="1"/>
</dbReference>
<dbReference type="Pfam" id="PF13432">
    <property type="entry name" value="TPR_16"/>
    <property type="match status" value="2"/>
</dbReference>
<gene>
    <name evidence="3" type="ORF">L2A60_07565</name>
</gene>
<dbReference type="EMBL" id="JAKGBZ010000011">
    <property type="protein sequence ID" value="MCF3946537.1"/>
    <property type="molecule type" value="Genomic_DNA"/>
</dbReference>
<keyword evidence="2" id="KW-0732">Signal</keyword>
<dbReference type="InterPro" id="IPR052384">
    <property type="entry name" value="TMTC_O-mannosyltransferase"/>
</dbReference>
<evidence type="ECO:0000256" key="2">
    <source>
        <dbReference type="SAM" id="SignalP"/>
    </source>
</evidence>
<feature type="chain" id="PRO_5046230580" evidence="2">
    <location>
        <begin position="28"/>
        <end position="257"/>
    </location>
</feature>
<dbReference type="SUPFAM" id="SSF48452">
    <property type="entry name" value="TPR-like"/>
    <property type="match status" value="1"/>
</dbReference>